<feature type="region of interest" description="Disordered" evidence="1">
    <location>
        <begin position="1"/>
        <end position="48"/>
    </location>
</feature>
<organism evidence="2 3">
    <name type="scientific">Stylosanthes scabra</name>
    <dbReference type="NCBI Taxonomy" id="79078"/>
    <lineage>
        <taxon>Eukaryota</taxon>
        <taxon>Viridiplantae</taxon>
        <taxon>Streptophyta</taxon>
        <taxon>Embryophyta</taxon>
        <taxon>Tracheophyta</taxon>
        <taxon>Spermatophyta</taxon>
        <taxon>Magnoliopsida</taxon>
        <taxon>eudicotyledons</taxon>
        <taxon>Gunneridae</taxon>
        <taxon>Pentapetalae</taxon>
        <taxon>rosids</taxon>
        <taxon>fabids</taxon>
        <taxon>Fabales</taxon>
        <taxon>Fabaceae</taxon>
        <taxon>Papilionoideae</taxon>
        <taxon>50 kb inversion clade</taxon>
        <taxon>dalbergioids sensu lato</taxon>
        <taxon>Dalbergieae</taxon>
        <taxon>Pterocarpus clade</taxon>
        <taxon>Stylosanthes</taxon>
    </lineage>
</organism>
<evidence type="ECO:0000313" key="3">
    <source>
        <dbReference type="Proteomes" id="UP001341840"/>
    </source>
</evidence>
<sequence>AMHHSPSDPKICMKVEEGDPVKITPPNKSSKKKTKEDKGKSIDTGEFTHISTVPHIPYPSILVGRNNRASSKDVSNHFFDPP</sequence>
<keyword evidence="3" id="KW-1185">Reference proteome</keyword>
<feature type="non-terminal residue" evidence="2">
    <location>
        <position position="1"/>
    </location>
</feature>
<feature type="compositionally biased region" description="Basic and acidic residues" evidence="1">
    <location>
        <begin position="34"/>
        <end position="43"/>
    </location>
</feature>
<reference evidence="2 3" key="1">
    <citation type="journal article" date="2023" name="Plants (Basel)">
        <title>Bridging the Gap: Combining Genomics and Transcriptomics Approaches to Understand Stylosanthes scabra, an Orphan Legume from the Brazilian Caatinga.</title>
        <authorList>
            <person name="Ferreira-Neto J.R.C."/>
            <person name="da Silva M.D."/>
            <person name="Binneck E."/>
            <person name="de Melo N.F."/>
            <person name="da Silva R.H."/>
            <person name="de Melo A.L.T.M."/>
            <person name="Pandolfi V."/>
            <person name="Bustamante F.O."/>
            <person name="Brasileiro-Vidal A.C."/>
            <person name="Benko-Iseppon A.M."/>
        </authorList>
    </citation>
    <scope>NUCLEOTIDE SEQUENCE [LARGE SCALE GENOMIC DNA]</scope>
    <source>
        <tissue evidence="2">Leaves</tissue>
    </source>
</reference>
<comment type="caution">
    <text evidence="2">The sequence shown here is derived from an EMBL/GenBank/DDBJ whole genome shotgun (WGS) entry which is preliminary data.</text>
</comment>
<feature type="compositionally biased region" description="Basic and acidic residues" evidence="1">
    <location>
        <begin position="1"/>
        <end position="20"/>
    </location>
</feature>
<evidence type="ECO:0000256" key="1">
    <source>
        <dbReference type="SAM" id="MobiDB-lite"/>
    </source>
</evidence>
<gene>
    <name evidence="2" type="ORF">PIB30_095606</name>
</gene>
<dbReference type="Proteomes" id="UP001341840">
    <property type="component" value="Unassembled WGS sequence"/>
</dbReference>
<proteinExistence type="predicted"/>
<dbReference type="EMBL" id="JASCZI010032407">
    <property type="protein sequence ID" value="MED6128232.1"/>
    <property type="molecule type" value="Genomic_DNA"/>
</dbReference>
<accession>A0ABU6RW71</accession>
<name>A0ABU6RW71_9FABA</name>
<evidence type="ECO:0000313" key="2">
    <source>
        <dbReference type="EMBL" id="MED6128232.1"/>
    </source>
</evidence>
<protein>
    <submittedName>
        <fullName evidence="2">Uncharacterized protein</fullName>
    </submittedName>
</protein>